<dbReference type="InterPro" id="IPR001320">
    <property type="entry name" value="Iontro_rcpt_C"/>
</dbReference>
<dbReference type="SMART" id="SM00079">
    <property type="entry name" value="PBPe"/>
    <property type="match status" value="1"/>
</dbReference>
<dbReference type="EMBL" id="PNBA02000011">
    <property type="protein sequence ID" value="KAG6408655.1"/>
    <property type="molecule type" value="Genomic_DNA"/>
</dbReference>
<comment type="caution">
    <text evidence="14">The sequence shown here is derived from an EMBL/GenBank/DDBJ whole genome shotgun (WGS) entry which is preliminary data.</text>
</comment>
<keyword evidence="15" id="KW-1185">Reference proteome</keyword>
<dbReference type="GO" id="GO:0015276">
    <property type="term" value="F:ligand-gated monoatomic ion channel activity"/>
    <property type="evidence" value="ECO:0007669"/>
    <property type="project" value="InterPro"/>
</dbReference>
<dbReference type="Gene3D" id="1.10.287.70">
    <property type="match status" value="1"/>
</dbReference>
<keyword evidence="2" id="KW-0813">Transport</keyword>
<evidence type="ECO:0000256" key="10">
    <source>
        <dbReference type="ARBA" id="ARBA00023303"/>
    </source>
</evidence>
<evidence type="ECO:0000313" key="14">
    <source>
        <dbReference type="EMBL" id="KAG6408655.1"/>
    </source>
</evidence>
<dbReference type="GO" id="GO:0016020">
    <property type="term" value="C:membrane"/>
    <property type="evidence" value="ECO:0007669"/>
    <property type="project" value="UniProtKB-SubCell"/>
</dbReference>
<feature type="compositionally biased region" description="Basic and acidic residues" evidence="11">
    <location>
        <begin position="687"/>
        <end position="711"/>
    </location>
</feature>
<name>A0A8X8X863_SALSN</name>
<dbReference type="Pfam" id="PF01094">
    <property type="entry name" value="ANF_receptor"/>
    <property type="match status" value="1"/>
</dbReference>
<keyword evidence="10" id="KW-0407">Ion channel</keyword>
<dbReference type="InterPro" id="IPR028082">
    <property type="entry name" value="Peripla_BP_I"/>
</dbReference>
<dbReference type="PANTHER" id="PTHR34836">
    <property type="entry name" value="OS06G0188250 PROTEIN"/>
    <property type="match status" value="1"/>
</dbReference>
<keyword evidence="3 12" id="KW-0812">Transmembrane</keyword>
<evidence type="ECO:0000259" key="13">
    <source>
        <dbReference type="SMART" id="SM00079"/>
    </source>
</evidence>
<keyword evidence="9" id="KW-1071">Ligand-gated ion channel</keyword>
<evidence type="ECO:0000256" key="5">
    <source>
        <dbReference type="ARBA" id="ARBA00023065"/>
    </source>
</evidence>
<dbReference type="FunFam" id="3.40.50.2300:FF:000081">
    <property type="entry name" value="Glutamate receptor"/>
    <property type="match status" value="1"/>
</dbReference>
<evidence type="ECO:0000256" key="3">
    <source>
        <dbReference type="ARBA" id="ARBA00022692"/>
    </source>
</evidence>
<reference evidence="14" key="1">
    <citation type="submission" date="2018-01" db="EMBL/GenBank/DDBJ databases">
        <authorList>
            <person name="Mao J.F."/>
        </authorList>
    </citation>
    <scope>NUCLEOTIDE SEQUENCE</scope>
    <source>
        <strain evidence="14">Huo1</strain>
        <tissue evidence="14">Leaf</tissue>
    </source>
</reference>
<keyword evidence="7" id="KW-0675">Receptor</keyword>
<evidence type="ECO:0000256" key="11">
    <source>
        <dbReference type="SAM" id="MobiDB-lite"/>
    </source>
</evidence>
<evidence type="ECO:0000256" key="1">
    <source>
        <dbReference type="ARBA" id="ARBA00004141"/>
    </source>
</evidence>
<feature type="transmembrane region" description="Helical" evidence="12">
    <location>
        <begin position="590"/>
        <end position="610"/>
    </location>
</feature>
<dbReference type="PANTHER" id="PTHR34836:SF7">
    <property type="entry name" value="RECEPTOR LIGAND BINDING REGION DOMAIN-CONTAINING PROTEIN"/>
    <property type="match status" value="1"/>
</dbReference>
<dbReference type="Pfam" id="PF10613">
    <property type="entry name" value="Lig_chan-Glu_bd"/>
    <property type="match status" value="1"/>
</dbReference>
<proteinExistence type="predicted"/>
<feature type="region of interest" description="Disordered" evidence="11">
    <location>
        <begin position="667"/>
        <end position="745"/>
    </location>
</feature>
<evidence type="ECO:0000313" key="15">
    <source>
        <dbReference type="Proteomes" id="UP000298416"/>
    </source>
</evidence>
<dbReference type="Gene3D" id="3.40.50.2300">
    <property type="match status" value="2"/>
</dbReference>
<reference evidence="14" key="2">
    <citation type="submission" date="2020-08" db="EMBL/GenBank/DDBJ databases">
        <title>Plant Genome Project.</title>
        <authorList>
            <person name="Zhang R.-G."/>
        </authorList>
    </citation>
    <scope>NUCLEOTIDE SEQUENCE</scope>
    <source>
        <strain evidence="14">Huo1</strain>
        <tissue evidence="14">Leaf</tissue>
    </source>
</reference>
<sequence>MGIHVAKLVGVPGGSETPEISCKRIKIRGVFWRPRPSHINAAKYTRNGSRPVHVFIALLASCAADLSSIPSLRHQLLKTLSAFTNLLFLPQEDEESSEYTLLAGEEGREEEEKMRTRIAVSGGRHGRHHRPTILRHGPHTLSHLANELHVPMLSFTALDPILASLQYPYFIQTVPNDLFQMAAIADVVTFYSFREVVAIFPDDEQSRGSIIALSEKLAERLCLIFYKALLSLESLATADDVMKELVKVSILESRVIIVHAYADVGLKVFDVAYKLGMMENGYVWFATAWLSTVLDSLIVFAETWQSLQGVLAVRPHTADSERKRDFVSRWERLSNGSVDLNPYGLYAYDTVWMVAHAIKPFRNKGGVISFSNDGIWKGVDGEALNLGSLSIFEGGELLLRCLLKTNITGLTGRFAFDAEKSVMRPAFDILNVVGRGYKRIGYWSNYSGLSVLPPEILYSKAPNRTSSSQKLRAVVWPGKTTVKPRGDENTNEVRGYCIDVFVAAVGLLPYAVPYEFILVGDGQANPSYNELTHMIVSNRFDAVVGDIAIVTNHTKTVDFTQPYTESGLVVVAPLRKLNSSPWAFMRPFTLSMWLVTGLFFLIIGFVIWILEHKLNDEFCGPPRKQLITILWFGFSTMFFAHSRRKHSEHTGTDGDHNMAVRSVDNKLEQHGESDIDADGPAAGGVDQRNRVVGEEQRPHWDPTRLIHRELIDGGTQHTKGEAGESEDARRIGGGTKQRKGGSGGG</sequence>
<dbReference type="SUPFAM" id="SSF53822">
    <property type="entry name" value="Periplasmic binding protein-like I"/>
    <property type="match status" value="1"/>
</dbReference>
<comment type="subcellular location">
    <subcellularLocation>
        <location evidence="1">Membrane</location>
        <topology evidence="1">Multi-pass membrane protein</topology>
    </subcellularLocation>
</comment>
<evidence type="ECO:0000256" key="2">
    <source>
        <dbReference type="ARBA" id="ARBA00022448"/>
    </source>
</evidence>
<keyword evidence="8" id="KW-0325">Glycoprotein</keyword>
<dbReference type="SUPFAM" id="SSF53850">
    <property type="entry name" value="Periplasmic binding protein-like II"/>
    <property type="match status" value="1"/>
</dbReference>
<evidence type="ECO:0000256" key="9">
    <source>
        <dbReference type="ARBA" id="ARBA00023286"/>
    </source>
</evidence>
<accession>A0A8X8X863</accession>
<evidence type="ECO:0000256" key="8">
    <source>
        <dbReference type="ARBA" id="ARBA00023180"/>
    </source>
</evidence>
<evidence type="ECO:0000256" key="12">
    <source>
        <dbReference type="SAM" id="Phobius"/>
    </source>
</evidence>
<evidence type="ECO:0000256" key="7">
    <source>
        <dbReference type="ARBA" id="ARBA00023170"/>
    </source>
</evidence>
<keyword evidence="6 12" id="KW-0472">Membrane</keyword>
<dbReference type="InterPro" id="IPR019594">
    <property type="entry name" value="Glu/Gly-bd"/>
</dbReference>
<keyword evidence="5" id="KW-0406">Ion transport</keyword>
<organism evidence="14">
    <name type="scientific">Salvia splendens</name>
    <name type="common">Scarlet sage</name>
    <dbReference type="NCBI Taxonomy" id="180675"/>
    <lineage>
        <taxon>Eukaryota</taxon>
        <taxon>Viridiplantae</taxon>
        <taxon>Streptophyta</taxon>
        <taxon>Embryophyta</taxon>
        <taxon>Tracheophyta</taxon>
        <taxon>Spermatophyta</taxon>
        <taxon>Magnoliopsida</taxon>
        <taxon>eudicotyledons</taxon>
        <taxon>Gunneridae</taxon>
        <taxon>Pentapetalae</taxon>
        <taxon>asterids</taxon>
        <taxon>lamiids</taxon>
        <taxon>Lamiales</taxon>
        <taxon>Lamiaceae</taxon>
        <taxon>Nepetoideae</taxon>
        <taxon>Mentheae</taxon>
        <taxon>Salviinae</taxon>
        <taxon>Salvia</taxon>
        <taxon>Salvia subgen. Calosphace</taxon>
        <taxon>core Calosphace</taxon>
    </lineage>
</organism>
<dbReference type="AlphaFoldDB" id="A0A8X8X863"/>
<dbReference type="InterPro" id="IPR001828">
    <property type="entry name" value="ANF_lig-bd_rcpt"/>
</dbReference>
<dbReference type="InterPro" id="IPR015683">
    <property type="entry name" value="Ionotropic_Glu_rcpt"/>
</dbReference>
<dbReference type="Gene3D" id="3.40.190.10">
    <property type="entry name" value="Periplasmic binding protein-like II"/>
    <property type="match status" value="1"/>
</dbReference>
<dbReference type="Pfam" id="PF00060">
    <property type="entry name" value="Lig_chan"/>
    <property type="match status" value="1"/>
</dbReference>
<dbReference type="FunFam" id="3.40.190.10:FF:000054">
    <property type="entry name" value="Glutamate receptor"/>
    <property type="match status" value="1"/>
</dbReference>
<protein>
    <recommendedName>
        <fullName evidence="13">Ionotropic glutamate receptor C-terminal domain-containing protein</fullName>
    </recommendedName>
</protein>
<feature type="compositionally biased region" description="Gly residues" evidence="11">
    <location>
        <begin position="731"/>
        <end position="745"/>
    </location>
</feature>
<keyword evidence="4 12" id="KW-1133">Transmembrane helix</keyword>
<evidence type="ECO:0000256" key="6">
    <source>
        <dbReference type="ARBA" id="ARBA00023136"/>
    </source>
</evidence>
<gene>
    <name evidence="14" type="ORF">SASPL_131673</name>
</gene>
<feature type="compositionally biased region" description="Basic and acidic residues" evidence="11">
    <location>
        <begin position="718"/>
        <end position="730"/>
    </location>
</feature>
<feature type="domain" description="Ionotropic glutamate receptor C-terminal" evidence="13">
    <location>
        <begin position="470"/>
        <end position="680"/>
    </location>
</feature>
<evidence type="ECO:0000256" key="4">
    <source>
        <dbReference type="ARBA" id="ARBA00022989"/>
    </source>
</evidence>
<dbReference type="Proteomes" id="UP000298416">
    <property type="component" value="Unassembled WGS sequence"/>
</dbReference>